<accession>A3JYI3</accession>
<keyword evidence="1" id="KW-0812">Transmembrane</keyword>
<sequence length="137" mass="14984">MPEPSEAELARIHDERAAIFRPAWFGNLAKGRLSLGETFWGGYVGVQLIAMPLWILAMVPAIAAESDGLVPYSLPWVLVLVFYLLQLGWTLAVTRAVLGVAPKARQAGGWRWVAMIVALVIAAQSLALIFTWVTGRL</sequence>
<name>A3JYI3_SAGS3</name>
<gene>
    <name evidence="2" type="ORF">SSE37_07008</name>
</gene>
<feature type="transmembrane region" description="Helical" evidence="1">
    <location>
        <begin position="40"/>
        <end position="64"/>
    </location>
</feature>
<comment type="caution">
    <text evidence="2">The sequence shown here is derived from an EMBL/GenBank/DDBJ whole genome shotgun (WGS) entry which is preliminary data.</text>
</comment>
<dbReference type="OrthoDB" id="7689850at2"/>
<dbReference type="RefSeq" id="WP_005855562.1">
    <property type="nucleotide sequence ID" value="NZ_AAYA01000002.1"/>
</dbReference>
<evidence type="ECO:0000256" key="1">
    <source>
        <dbReference type="SAM" id="Phobius"/>
    </source>
</evidence>
<dbReference type="eggNOG" id="ENOG5033K8B">
    <property type="taxonomic scope" value="Bacteria"/>
</dbReference>
<dbReference type="AlphaFoldDB" id="A3JYI3"/>
<keyword evidence="1" id="KW-1133">Transmembrane helix</keyword>
<organism evidence="2 3">
    <name type="scientific">Sagittula stellata (strain ATCC 700073 / DSM 11524 / E-37)</name>
    <dbReference type="NCBI Taxonomy" id="388399"/>
    <lineage>
        <taxon>Bacteria</taxon>
        <taxon>Pseudomonadati</taxon>
        <taxon>Pseudomonadota</taxon>
        <taxon>Alphaproteobacteria</taxon>
        <taxon>Rhodobacterales</taxon>
        <taxon>Roseobacteraceae</taxon>
        <taxon>Sagittula</taxon>
    </lineage>
</organism>
<protein>
    <submittedName>
        <fullName evidence="2">Uncharacterized protein</fullName>
    </submittedName>
</protein>
<evidence type="ECO:0000313" key="3">
    <source>
        <dbReference type="Proteomes" id="UP000005713"/>
    </source>
</evidence>
<reference evidence="2 3" key="1">
    <citation type="submission" date="2006-06" db="EMBL/GenBank/DDBJ databases">
        <authorList>
            <person name="Moran M.A."/>
            <person name="Ferriera S."/>
            <person name="Johnson J."/>
            <person name="Kravitz S."/>
            <person name="Beeson K."/>
            <person name="Sutton G."/>
            <person name="Rogers Y.-H."/>
            <person name="Friedman R."/>
            <person name="Frazier M."/>
            <person name="Venter J.C."/>
        </authorList>
    </citation>
    <scope>NUCLEOTIDE SEQUENCE [LARGE SCALE GENOMIC DNA]</scope>
    <source>
        <strain evidence="2 3">E-37</strain>
    </source>
</reference>
<dbReference type="Proteomes" id="UP000005713">
    <property type="component" value="Unassembled WGS sequence"/>
</dbReference>
<dbReference type="EMBL" id="AAYA01000002">
    <property type="protein sequence ID" value="EBA09536.1"/>
    <property type="molecule type" value="Genomic_DNA"/>
</dbReference>
<feature type="transmembrane region" description="Helical" evidence="1">
    <location>
        <begin position="110"/>
        <end position="133"/>
    </location>
</feature>
<evidence type="ECO:0000313" key="2">
    <source>
        <dbReference type="EMBL" id="EBA09536.1"/>
    </source>
</evidence>
<keyword evidence="1" id="KW-0472">Membrane</keyword>
<proteinExistence type="predicted"/>
<feature type="transmembrane region" description="Helical" evidence="1">
    <location>
        <begin position="76"/>
        <end position="98"/>
    </location>
</feature>
<keyword evidence="3" id="KW-1185">Reference proteome</keyword>